<protein>
    <submittedName>
        <fullName evidence="15">Zn-dependent protease with chaperone function</fullName>
    </submittedName>
</protein>
<keyword evidence="11 13" id="KW-0472">Membrane</keyword>
<dbReference type="RefSeq" id="WP_068306400.1">
    <property type="nucleotide sequence ID" value="NZ_FNAK01000002.1"/>
</dbReference>
<dbReference type="InterPro" id="IPR050083">
    <property type="entry name" value="HtpX_protease"/>
</dbReference>
<dbReference type="PANTHER" id="PTHR43221:SF1">
    <property type="entry name" value="PROTEASE HTPX"/>
    <property type="match status" value="1"/>
</dbReference>
<keyword evidence="6" id="KW-0479">Metal-binding</keyword>
<dbReference type="InterPro" id="IPR011990">
    <property type="entry name" value="TPR-like_helical_dom_sf"/>
</dbReference>
<keyword evidence="10" id="KW-0482">Metalloprotease</keyword>
<evidence type="ECO:0000256" key="11">
    <source>
        <dbReference type="ARBA" id="ARBA00023136"/>
    </source>
</evidence>
<dbReference type="AlphaFoldDB" id="A0A1G6WRU7"/>
<evidence type="ECO:0000256" key="10">
    <source>
        <dbReference type="ARBA" id="ARBA00023049"/>
    </source>
</evidence>
<dbReference type="Proteomes" id="UP000183685">
    <property type="component" value="Unassembled WGS sequence"/>
</dbReference>
<keyword evidence="12" id="KW-0802">TPR repeat</keyword>
<evidence type="ECO:0000256" key="7">
    <source>
        <dbReference type="ARBA" id="ARBA00022801"/>
    </source>
</evidence>
<evidence type="ECO:0000256" key="3">
    <source>
        <dbReference type="ARBA" id="ARBA00022475"/>
    </source>
</evidence>
<evidence type="ECO:0000256" key="13">
    <source>
        <dbReference type="SAM" id="Phobius"/>
    </source>
</evidence>
<dbReference type="GO" id="GO:0005886">
    <property type="term" value="C:plasma membrane"/>
    <property type="evidence" value="ECO:0007669"/>
    <property type="project" value="UniProtKB-SubCell"/>
</dbReference>
<evidence type="ECO:0000256" key="6">
    <source>
        <dbReference type="ARBA" id="ARBA00022723"/>
    </source>
</evidence>
<keyword evidence="3" id="KW-1003">Cell membrane</keyword>
<feature type="domain" description="Peptidase M48" evidence="14">
    <location>
        <begin position="171"/>
        <end position="358"/>
    </location>
</feature>
<comment type="subcellular location">
    <subcellularLocation>
        <location evidence="2">Cell membrane</location>
        <topology evidence="2">Multi-pass membrane protein</topology>
    </subcellularLocation>
</comment>
<accession>A0A1G6WRU7</accession>
<keyword evidence="16" id="KW-1185">Reference proteome</keyword>
<organism evidence="15 16">
    <name type="scientific">Kordiimonas lacus</name>
    <dbReference type="NCBI Taxonomy" id="637679"/>
    <lineage>
        <taxon>Bacteria</taxon>
        <taxon>Pseudomonadati</taxon>
        <taxon>Pseudomonadota</taxon>
        <taxon>Alphaproteobacteria</taxon>
        <taxon>Kordiimonadales</taxon>
        <taxon>Kordiimonadaceae</taxon>
        <taxon>Kordiimonas</taxon>
    </lineage>
</organism>
<dbReference type="GO" id="GO:0046872">
    <property type="term" value="F:metal ion binding"/>
    <property type="evidence" value="ECO:0007669"/>
    <property type="project" value="UniProtKB-KW"/>
</dbReference>
<dbReference type="GO" id="GO:0006508">
    <property type="term" value="P:proteolysis"/>
    <property type="evidence" value="ECO:0007669"/>
    <property type="project" value="UniProtKB-KW"/>
</dbReference>
<evidence type="ECO:0000256" key="5">
    <source>
        <dbReference type="ARBA" id="ARBA00022692"/>
    </source>
</evidence>
<evidence type="ECO:0000256" key="12">
    <source>
        <dbReference type="PROSITE-ProRule" id="PRU00339"/>
    </source>
</evidence>
<keyword evidence="8" id="KW-0862">Zinc</keyword>
<evidence type="ECO:0000313" key="16">
    <source>
        <dbReference type="Proteomes" id="UP000183685"/>
    </source>
</evidence>
<proteinExistence type="predicted"/>
<keyword evidence="9 13" id="KW-1133">Transmembrane helix</keyword>
<evidence type="ECO:0000256" key="9">
    <source>
        <dbReference type="ARBA" id="ARBA00022989"/>
    </source>
</evidence>
<dbReference type="Pfam" id="PF01435">
    <property type="entry name" value="Peptidase_M48"/>
    <property type="match status" value="1"/>
</dbReference>
<comment type="cofactor">
    <cofactor evidence="1">
        <name>Zn(2+)</name>
        <dbReference type="ChEBI" id="CHEBI:29105"/>
    </cofactor>
</comment>
<name>A0A1G6WRU7_9PROT</name>
<keyword evidence="5 13" id="KW-0812">Transmembrane</keyword>
<evidence type="ECO:0000256" key="2">
    <source>
        <dbReference type="ARBA" id="ARBA00004651"/>
    </source>
</evidence>
<dbReference type="Gene3D" id="3.30.2010.10">
    <property type="entry name" value="Metalloproteases ('zincins'), catalytic domain"/>
    <property type="match status" value="1"/>
</dbReference>
<keyword evidence="7" id="KW-0378">Hydrolase</keyword>
<dbReference type="GO" id="GO:0004222">
    <property type="term" value="F:metalloendopeptidase activity"/>
    <property type="evidence" value="ECO:0007669"/>
    <property type="project" value="InterPro"/>
</dbReference>
<feature type="transmembrane region" description="Helical" evidence="13">
    <location>
        <begin position="39"/>
        <end position="61"/>
    </location>
</feature>
<reference evidence="15 16" key="1">
    <citation type="submission" date="2016-10" db="EMBL/GenBank/DDBJ databases">
        <authorList>
            <person name="de Groot N.N."/>
        </authorList>
    </citation>
    <scope>NUCLEOTIDE SEQUENCE [LARGE SCALE GENOMIC DNA]</scope>
    <source>
        <strain evidence="15 16">CGMCC 1.9109</strain>
    </source>
</reference>
<dbReference type="EMBL" id="FNAK01000002">
    <property type="protein sequence ID" value="SDD68551.1"/>
    <property type="molecule type" value="Genomic_DNA"/>
</dbReference>
<dbReference type="CDD" id="cd07328">
    <property type="entry name" value="M48_Ste24p_like"/>
    <property type="match status" value="1"/>
</dbReference>
<dbReference type="SUPFAM" id="SSF48452">
    <property type="entry name" value="TPR-like"/>
    <property type="match status" value="1"/>
</dbReference>
<feature type="repeat" description="TPR" evidence="12">
    <location>
        <begin position="424"/>
        <end position="457"/>
    </location>
</feature>
<dbReference type="InterPro" id="IPR019734">
    <property type="entry name" value="TPR_rpt"/>
</dbReference>
<dbReference type="PANTHER" id="PTHR43221">
    <property type="entry name" value="PROTEASE HTPX"/>
    <property type="match status" value="1"/>
</dbReference>
<sequence>MSDTPMLSALHDDHALLQQRLEKYHAQYLSAPWWVNLKLALLLIFSVSVAPACVLLAYLLISKVGAAIWENFDSVNGAGIRGIIWFILLVVVPSLLLTAVAFGSYFPSKPEMKGARVSRKQAPQLWAAADNVRKKLSTARINEIYIISEANASMTSFPLFGPFWLRRSMSVGLPLLALLDPEELETVIAHEMGHTSSECPRLLRIANYVSAYFTAFASDADSLSEGAGSYAIPTLFLAQIMGTLSRPISELMVPLNRAGEIVADGAAGRIYGKTAGDALLKLEVDFPLSYAAFDAEFYQGARHREKPEMLPSRWLVAKYPLVLDETERQEKLIEALEAKTETWHEHPCLNERLIALEHGKQLPPQTRKNYAESWLGDALDKVVKEFDYSWYNQFGGQWRASYKHFKELEARKAELLSAETEVGKKALLELANIERELEGVEAANEYYHRALELDPACTESQYHLACSALNSGDEQAVGTIVKLVLQDPILASGGYRALADHFSASENEEKAKKFTDLANEAYDKLLEAQKERSQISYSDTFCDHTLDAVQTNKVEAFCNSLGNGIRCYLFGKEPVEFPDRPINILAFDKVPPAMQQAGSINLLDRASRELGDLDLELFVVLDQKKHIRTKILELKNASIGTPSGGSLFF</sequence>
<dbReference type="OrthoDB" id="9789270at2"/>
<evidence type="ECO:0000259" key="14">
    <source>
        <dbReference type="Pfam" id="PF01435"/>
    </source>
</evidence>
<dbReference type="InterPro" id="IPR001915">
    <property type="entry name" value="Peptidase_M48"/>
</dbReference>
<dbReference type="Gene3D" id="1.25.40.10">
    <property type="entry name" value="Tetratricopeptide repeat domain"/>
    <property type="match status" value="1"/>
</dbReference>
<evidence type="ECO:0000256" key="8">
    <source>
        <dbReference type="ARBA" id="ARBA00022833"/>
    </source>
</evidence>
<evidence type="ECO:0000256" key="1">
    <source>
        <dbReference type="ARBA" id="ARBA00001947"/>
    </source>
</evidence>
<dbReference type="PROSITE" id="PS50005">
    <property type="entry name" value="TPR"/>
    <property type="match status" value="1"/>
</dbReference>
<evidence type="ECO:0000256" key="4">
    <source>
        <dbReference type="ARBA" id="ARBA00022670"/>
    </source>
</evidence>
<gene>
    <name evidence="15" type="ORF">SAMN04488071_1201</name>
</gene>
<keyword evidence="4 15" id="KW-0645">Protease</keyword>
<dbReference type="STRING" id="637679.GCA_001550055_02917"/>
<feature type="transmembrane region" description="Helical" evidence="13">
    <location>
        <begin position="82"/>
        <end position="106"/>
    </location>
</feature>
<evidence type="ECO:0000313" key="15">
    <source>
        <dbReference type="EMBL" id="SDD68551.1"/>
    </source>
</evidence>